<name>A0A170USV6_TRIIF</name>
<dbReference type="PANTHER" id="PTHR13452:SF10">
    <property type="entry name" value="THUMP DOMAIN-CONTAINING PROTEIN 1"/>
    <property type="match status" value="1"/>
</dbReference>
<organism evidence="3">
    <name type="scientific">Triatoma infestans</name>
    <name type="common">Assassin bug</name>
    <dbReference type="NCBI Taxonomy" id="30076"/>
    <lineage>
        <taxon>Eukaryota</taxon>
        <taxon>Metazoa</taxon>
        <taxon>Ecdysozoa</taxon>
        <taxon>Arthropoda</taxon>
        <taxon>Hexapoda</taxon>
        <taxon>Insecta</taxon>
        <taxon>Pterygota</taxon>
        <taxon>Neoptera</taxon>
        <taxon>Paraneoptera</taxon>
        <taxon>Hemiptera</taxon>
        <taxon>Heteroptera</taxon>
        <taxon>Panheteroptera</taxon>
        <taxon>Cimicomorpha</taxon>
        <taxon>Reduviidae</taxon>
        <taxon>Triatominae</taxon>
        <taxon>Triatoma</taxon>
    </lineage>
</organism>
<keyword evidence="1" id="KW-0694">RNA-binding</keyword>
<protein>
    <submittedName>
        <fullName evidence="3">Thump domain-containing protein 1-like protein</fullName>
    </submittedName>
</protein>
<evidence type="ECO:0000259" key="2">
    <source>
        <dbReference type="PROSITE" id="PS51165"/>
    </source>
</evidence>
<dbReference type="PROSITE" id="PS51165">
    <property type="entry name" value="THUMP"/>
    <property type="match status" value="1"/>
</dbReference>
<dbReference type="PANTHER" id="PTHR13452">
    <property type="entry name" value="THUMP DOMAIN CONTAINING PROTEIN 1-RELATED"/>
    <property type="match status" value="1"/>
</dbReference>
<evidence type="ECO:0000256" key="1">
    <source>
        <dbReference type="PROSITE-ProRule" id="PRU00529"/>
    </source>
</evidence>
<proteinExistence type="predicted"/>
<dbReference type="InterPro" id="IPR004114">
    <property type="entry name" value="THUMP_dom"/>
</dbReference>
<dbReference type="GO" id="GO:0003723">
    <property type="term" value="F:RNA binding"/>
    <property type="evidence" value="ECO:0007669"/>
    <property type="project" value="UniProtKB-UniRule"/>
</dbReference>
<dbReference type="Pfam" id="PF02926">
    <property type="entry name" value="THUMP"/>
    <property type="match status" value="1"/>
</dbReference>
<reference evidence="3" key="1">
    <citation type="submission" date="2016-04" db="EMBL/GenBank/DDBJ databases">
        <authorList>
            <person name="Calderon-Fernandez G.M.Sr."/>
        </authorList>
    </citation>
    <scope>NUCLEOTIDE SEQUENCE</scope>
    <source>
        <strain evidence="3">Int1</strain>
        <tissue evidence="3">Integument</tissue>
    </source>
</reference>
<dbReference type="GO" id="GO:0006400">
    <property type="term" value="P:tRNA modification"/>
    <property type="evidence" value="ECO:0007669"/>
    <property type="project" value="InterPro"/>
</dbReference>
<dbReference type="InterPro" id="IPR040183">
    <property type="entry name" value="THUMPD1-like"/>
</dbReference>
<evidence type="ECO:0000313" key="3">
    <source>
        <dbReference type="EMBL" id="JAR96076.1"/>
    </source>
</evidence>
<reference evidence="3" key="2">
    <citation type="journal article" date="2017" name="J. Med. Entomol.">
        <title>Transcriptome Analysis of the Triatoma infestans (Hemiptera: Reduviidae) Integument.</title>
        <authorList>
            <person name="Calderon-Fernandez G.M."/>
            <person name="Moriconi D.E."/>
            <person name="Dulbecco A.B."/>
            <person name="Juarez M.P."/>
        </authorList>
    </citation>
    <scope>NUCLEOTIDE SEQUENCE</scope>
    <source>
        <strain evidence="3">Int1</strain>
        <tissue evidence="3">Integument</tissue>
    </source>
</reference>
<dbReference type="Gene3D" id="3.30.2300.10">
    <property type="entry name" value="THUMP superfamily"/>
    <property type="match status" value="1"/>
</dbReference>
<dbReference type="EMBL" id="GEMB01007301">
    <property type="protein sequence ID" value="JAR96076.1"/>
    <property type="molecule type" value="Transcribed_RNA"/>
</dbReference>
<dbReference type="AlphaFoldDB" id="A0A170USV6"/>
<feature type="domain" description="THUMP" evidence="2">
    <location>
        <begin position="1"/>
        <end position="56"/>
    </location>
</feature>
<accession>A0A170USV6</accession>
<dbReference type="SUPFAM" id="SSF143437">
    <property type="entry name" value="THUMP domain-like"/>
    <property type="match status" value="1"/>
</dbReference>
<sequence length="74" mass="8450">MYNHRCNNSVLRAEVIEALCVLVRDRNLNHSVDIKNPKKAILVEIIKGVCCLSVVSNFYEFKKYNLIELAGAKK</sequence>